<evidence type="ECO:0000313" key="2">
    <source>
        <dbReference type="Proteomes" id="UP000255303"/>
    </source>
</evidence>
<accession>A0A379JTC1</accession>
<gene>
    <name evidence="1" type="ORF">NCTC10692_01933</name>
</gene>
<evidence type="ECO:0000313" key="1">
    <source>
        <dbReference type="EMBL" id="SUD51481.1"/>
    </source>
</evidence>
<dbReference type="InterPro" id="IPR005361">
    <property type="entry name" value="UPF0158"/>
</dbReference>
<dbReference type="AlphaFoldDB" id="A0A061CLA3"/>
<accession>A0A061CLA3</accession>
<reference evidence="1 2" key="1">
    <citation type="submission" date="2018-06" db="EMBL/GenBank/DDBJ databases">
        <authorList>
            <consortium name="Pathogen Informatics"/>
            <person name="Doyle S."/>
        </authorList>
    </citation>
    <scope>NUCLEOTIDE SEQUENCE [LARGE SCALE GENOMIC DNA]</scope>
    <source>
        <strain evidence="1 2">NCTC10692</strain>
    </source>
</reference>
<proteinExistence type="predicted"/>
<dbReference type="RefSeq" id="WP_004423177.1">
    <property type="nucleotide sequence ID" value="NZ_CAJQNA010000003.1"/>
</dbReference>
<dbReference type="Pfam" id="PF03682">
    <property type="entry name" value="UPF0158"/>
    <property type="match status" value="1"/>
</dbReference>
<dbReference type="EMBL" id="UGUV01000002">
    <property type="protein sequence ID" value="SUD51481.1"/>
    <property type="molecule type" value="Genomic_DNA"/>
</dbReference>
<organism evidence="1 2">
    <name type="scientific">Ectopseudomonas oleovorans</name>
    <name type="common">Pseudomonas oleovorans</name>
    <dbReference type="NCBI Taxonomy" id="301"/>
    <lineage>
        <taxon>Bacteria</taxon>
        <taxon>Pseudomonadati</taxon>
        <taxon>Pseudomonadota</taxon>
        <taxon>Gammaproteobacteria</taxon>
        <taxon>Pseudomonadales</taxon>
        <taxon>Pseudomonadaceae</taxon>
        <taxon>Ectopseudomonas</taxon>
    </lineage>
</organism>
<dbReference type="Proteomes" id="UP000255303">
    <property type="component" value="Unassembled WGS sequence"/>
</dbReference>
<sequence length="160" mass="18539">MRTFTLDLDALSQLINGREQQENWLDLESGSVLTLPAGDHYSDERQQIELDPERYSQVPNLDVPQRVAMRESFLFTLDDVHAHPLLSAALTGRRPLRAFDYEIEAFPAICEQWQSYEIKQLREYALNWLYELGIEPAPDKLPLDTRGIPRDILRRLSKSA</sequence>
<name>A0A061CLA3_ECTOL</name>
<protein>
    <submittedName>
        <fullName evidence="1">Uncharacterized protein</fullName>
    </submittedName>
</protein>